<comment type="caution">
    <text evidence="3">The sequence shown here is derived from an EMBL/GenBank/DDBJ whole genome shotgun (WGS) entry which is preliminary data.</text>
</comment>
<dbReference type="Proteomes" id="UP001549162">
    <property type="component" value="Unassembled WGS sequence"/>
</dbReference>
<proteinExistence type="predicted"/>
<keyword evidence="1" id="KW-0175">Coiled coil</keyword>
<reference evidence="3 4" key="1">
    <citation type="submission" date="2024-06" db="EMBL/GenBank/DDBJ databases">
        <title>Genomic Encyclopedia of Type Strains, Phase IV (KMG-IV): sequencing the most valuable type-strain genomes for metagenomic binning, comparative biology and taxonomic classification.</title>
        <authorList>
            <person name="Goeker M."/>
        </authorList>
    </citation>
    <scope>NUCLEOTIDE SEQUENCE [LARGE SCALE GENOMIC DNA]</scope>
    <source>
        <strain evidence="3 4">DSM 21460</strain>
    </source>
</reference>
<organism evidence="3 4">
    <name type="scientific">Peptoniphilus olsenii</name>
    <dbReference type="NCBI Taxonomy" id="411570"/>
    <lineage>
        <taxon>Bacteria</taxon>
        <taxon>Bacillati</taxon>
        <taxon>Bacillota</taxon>
        <taxon>Tissierellia</taxon>
        <taxon>Tissierellales</taxon>
        <taxon>Peptoniphilaceae</taxon>
        <taxon>Peptoniphilus</taxon>
    </lineage>
</organism>
<protein>
    <submittedName>
        <fullName evidence="3">PurR-regulated permease PerM</fullName>
    </submittedName>
</protein>
<feature type="coiled-coil region" evidence="1">
    <location>
        <begin position="42"/>
        <end position="76"/>
    </location>
</feature>
<keyword evidence="2" id="KW-0812">Transmembrane</keyword>
<dbReference type="EMBL" id="JBEPMA010000001">
    <property type="protein sequence ID" value="MET3616433.1"/>
    <property type="molecule type" value="Genomic_DNA"/>
</dbReference>
<evidence type="ECO:0000256" key="1">
    <source>
        <dbReference type="SAM" id="Coils"/>
    </source>
</evidence>
<evidence type="ECO:0000313" key="3">
    <source>
        <dbReference type="EMBL" id="MET3616433.1"/>
    </source>
</evidence>
<feature type="transmembrane region" description="Helical" evidence="2">
    <location>
        <begin position="9"/>
        <end position="27"/>
    </location>
</feature>
<keyword evidence="2" id="KW-1133">Transmembrane helix</keyword>
<sequence length="275" mass="32318">MTNKRWEKVVFVFSIILLLFSLAFFLYTKFNLKYSNKLNKENDIIKSQILKINQNINNLEAELSNVEIELNQKSLDFYENYGYQFDGNREDEIKNIISNLNTENDKILMEMTQLIKDNSNYFTSNIYSDERYDQSVDLFFNLSNDNNLERYQNLYEELSISQLTSNADGFIGYLRNRNSESKELNVLLYYLSVYGFKLNNFSNNSYKSLGDVYSDLNSYYEIISEIEKLGYSTGDLNSTHLLKVKDSFNELLIPFYKNRGLIKSLEKGGKIEVQK</sequence>
<evidence type="ECO:0000313" key="4">
    <source>
        <dbReference type="Proteomes" id="UP001549162"/>
    </source>
</evidence>
<gene>
    <name evidence="3" type="ORF">ABID14_000053</name>
</gene>
<evidence type="ECO:0000256" key="2">
    <source>
        <dbReference type="SAM" id="Phobius"/>
    </source>
</evidence>
<accession>A0ABV2J6S0</accession>
<keyword evidence="4" id="KW-1185">Reference proteome</keyword>
<name>A0ABV2J6S0_9FIRM</name>
<keyword evidence="2" id="KW-0472">Membrane</keyword>